<evidence type="ECO:0000256" key="1">
    <source>
        <dbReference type="SAM" id="MobiDB-lite"/>
    </source>
</evidence>
<feature type="region of interest" description="Disordered" evidence="1">
    <location>
        <begin position="1"/>
        <end position="37"/>
    </location>
</feature>
<reference evidence="2 3" key="1">
    <citation type="journal article" date="2019" name="G3 (Bethesda)">
        <title>Sequencing of a Wild Apple (Malus baccata) Genome Unravels the Differences Between Cultivated and Wild Apple Species Regarding Disease Resistance and Cold Tolerance.</title>
        <authorList>
            <person name="Chen X."/>
        </authorList>
    </citation>
    <scope>NUCLEOTIDE SEQUENCE [LARGE SCALE GENOMIC DNA]</scope>
    <source>
        <strain evidence="3">cv. Shandingzi</strain>
        <tissue evidence="2">Leaves</tissue>
    </source>
</reference>
<evidence type="ECO:0000313" key="2">
    <source>
        <dbReference type="EMBL" id="TQD85799.1"/>
    </source>
</evidence>
<keyword evidence="3" id="KW-1185">Reference proteome</keyword>
<protein>
    <submittedName>
        <fullName evidence="2">Uncharacterized protein</fullName>
    </submittedName>
</protein>
<evidence type="ECO:0000313" key="3">
    <source>
        <dbReference type="Proteomes" id="UP000315295"/>
    </source>
</evidence>
<accession>A0A540LHH1</accession>
<proteinExistence type="predicted"/>
<name>A0A540LHH1_MALBA</name>
<dbReference type="Proteomes" id="UP000315295">
    <property type="component" value="Unassembled WGS sequence"/>
</dbReference>
<gene>
    <name evidence="2" type="ORF">C1H46_028715</name>
</gene>
<sequence>MGWAGTKFGGTGPDPHKKEMGRAGSGIANLISGTGPNPTHLKRTYSGWVHGFFVFFPTQTLCRQCRRPIFLTCRLLSKMTMMTTMMMDDRTTVMGTTLNFESAETPPNTCSPFNPLS</sequence>
<dbReference type="EMBL" id="VIEB01000587">
    <property type="protein sequence ID" value="TQD85799.1"/>
    <property type="molecule type" value="Genomic_DNA"/>
</dbReference>
<comment type="caution">
    <text evidence="2">The sequence shown here is derived from an EMBL/GenBank/DDBJ whole genome shotgun (WGS) entry which is preliminary data.</text>
</comment>
<dbReference type="AlphaFoldDB" id="A0A540LHH1"/>
<organism evidence="2 3">
    <name type="scientific">Malus baccata</name>
    <name type="common">Siberian crab apple</name>
    <name type="synonym">Pyrus baccata</name>
    <dbReference type="NCBI Taxonomy" id="106549"/>
    <lineage>
        <taxon>Eukaryota</taxon>
        <taxon>Viridiplantae</taxon>
        <taxon>Streptophyta</taxon>
        <taxon>Embryophyta</taxon>
        <taxon>Tracheophyta</taxon>
        <taxon>Spermatophyta</taxon>
        <taxon>Magnoliopsida</taxon>
        <taxon>eudicotyledons</taxon>
        <taxon>Gunneridae</taxon>
        <taxon>Pentapetalae</taxon>
        <taxon>rosids</taxon>
        <taxon>fabids</taxon>
        <taxon>Rosales</taxon>
        <taxon>Rosaceae</taxon>
        <taxon>Amygdaloideae</taxon>
        <taxon>Maleae</taxon>
        <taxon>Malus</taxon>
    </lineage>
</organism>